<keyword evidence="3" id="KW-0732">Signal</keyword>
<feature type="chain" id="PRO_5038681146" evidence="3">
    <location>
        <begin position="19"/>
        <end position="380"/>
    </location>
</feature>
<dbReference type="GO" id="GO:0030313">
    <property type="term" value="C:cell envelope"/>
    <property type="evidence" value="ECO:0007669"/>
    <property type="project" value="UniProtKB-SubCell"/>
</dbReference>
<sequence>MRKLLSLACLAFALASCGGEGGISSSPTTSPSSGEFTWTITFEVNGGSPVDPIKVKHGEKANAPEDPIKEGAVFDAWYVDEVCVTPFDWETEITADWTLYAGYDEEGEDIIDESSSDISGSEDSSSDPSEESSSSSSEEGHDPVPLTIYFRDASWWNNMGAETHILVNGETGLGETMEWLRYCLTDYNVGYNYWSYTFEDITGIETISFLRSGYNEGVLNDWGAETVEIELDSRLDHNMYDISSTSAAWKGDGDYVMGVWADYDPDDMGNENLDDGAYIVGSGSFVTEEWTNEGGIKMEENPSNENEMMALGVSLEEGDQFKVTCRGNWLGYSAIKDDSPVKSTNFEAGEGDNIVVTASADFDMYYDISAGTIYIAASAS</sequence>
<comment type="subcellular location">
    <subcellularLocation>
        <location evidence="1">Cell envelope</location>
    </subcellularLocation>
</comment>
<gene>
    <name evidence="4" type="ORF">IAC61_04745</name>
</gene>
<evidence type="ECO:0000256" key="3">
    <source>
        <dbReference type="SAM" id="SignalP"/>
    </source>
</evidence>
<reference evidence="4" key="2">
    <citation type="journal article" date="2021" name="PeerJ">
        <title>Extensive microbial diversity within the chicken gut microbiome revealed by metagenomics and culture.</title>
        <authorList>
            <person name="Gilroy R."/>
            <person name="Ravi A."/>
            <person name="Getino M."/>
            <person name="Pursley I."/>
            <person name="Horton D.L."/>
            <person name="Alikhan N.F."/>
            <person name="Baker D."/>
            <person name="Gharbi K."/>
            <person name="Hall N."/>
            <person name="Watson M."/>
            <person name="Adriaenssens E.M."/>
            <person name="Foster-Nyarko E."/>
            <person name="Jarju S."/>
            <person name="Secka A."/>
            <person name="Antonio M."/>
            <person name="Oren A."/>
            <person name="Chaudhuri R.R."/>
            <person name="La Ragione R."/>
            <person name="Hildebrand F."/>
            <person name="Pallen M.J."/>
        </authorList>
    </citation>
    <scope>NUCLEOTIDE SEQUENCE</scope>
    <source>
        <strain evidence="4">17113</strain>
    </source>
</reference>
<dbReference type="InterPro" id="IPR013378">
    <property type="entry name" value="InlB-like_B-rpt"/>
</dbReference>
<feature type="signal peptide" evidence="3">
    <location>
        <begin position="1"/>
        <end position="18"/>
    </location>
</feature>
<feature type="region of interest" description="Disordered" evidence="2">
    <location>
        <begin position="113"/>
        <end position="144"/>
    </location>
</feature>
<dbReference type="AlphaFoldDB" id="A0A9D9DFA2"/>
<organism evidence="4 5">
    <name type="scientific">Candidatus Alloenteromonas pullistercoris</name>
    <dbReference type="NCBI Taxonomy" id="2840785"/>
    <lineage>
        <taxon>Bacteria</taxon>
        <taxon>Bacillati</taxon>
        <taxon>Bacillota</taxon>
        <taxon>Bacillota incertae sedis</taxon>
        <taxon>Candidatus Alloenteromonas</taxon>
    </lineage>
</organism>
<dbReference type="Gene3D" id="2.60.40.3620">
    <property type="match status" value="1"/>
</dbReference>
<evidence type="ECO:0000313" key="5">
    <source>
        <dbReference type="Proteomes" id="UP000823634"/>
    </source>
</evidence>
<dbReference type="EMBL" id="JADINA010000031">
    <property type="protein sequence ID" value="MBO8426609.1"/>
    <property type="molecule type" value="Genomic_DNA"/>
</dbReference>
<evidence type="ECO:0000256" key="1">
    <source>
        <dbReference type="ARBA" id="ARBA00004196"/>
    </source>
</evidence>
<evidence type="ECO:0000256" key="2">
    <source>
        <dbReference type="SAM" id="MobiDB-lite"/>
    </source>
</evidence>
<comment type="caution">
    <text evidence="4">The sequence shown here is derived from an EMBL/GenBank/DDBJ whole genome shotgun (WGS) entry which is preliminary data.</text>
</comment>
<dbReference type="Proteomes" id="UP000823634">
    <property type="component" value="Unassembled WGS sequence"/>
</dbReference>
<dbReference type="PROSITE" id="PS51257">
    <property type="entry name" value="PROKAR_LIPOPROTEIN"/>
    <property type="match status" value="1"/>
</dbReference>
<protein>
    <submittedName>
        <fullName evidence="4">InlB B-repeat-containing protein</fullName>
    </submittedName>
</protein>
<proteinExistence type="predicted"/>
<dbReference type="Pfam" id="PF09479">
    <property type="entry name" value="Flg_new"/>
    <property type="match status" value="1"/>
</dbReference>
<reference evidence="4" key="1">
    <citation type="submission" date="2020-10" db="EMBL/GenBank/DDBJ databases">
        <authorList>
            <person name="Gilroy R."/>
        </authorList>
    </citation>
    <scope>NUCLEOTIDE SEQUENCE</scope>
    <source>
        <strain evidence="4">17113</strain>
    </source>
</reference>
<dbReference type="Gene3D" id="2.60.40.4270">
    <property type="entry name" value="Listeria-Bacteroides repeat domain"/>
    <property type="match status" value="1"/>
</dbReference>
<dbReference type="InterPro" id="IPR042229">
    <property type="entry name" value="Listeria/Bacterioides_rpt_sf"/>
</dbReference>
<accession>A0A9D9DFA2</accession>
<name>A0A9D9DFA2_9FIRM</name>
<evidence type="ECO:0000313" key="4">
    <source>
        <dbReference type="EMBL" id="MBO8426609.1"/>
    </source>
</evidence>